<proteinExistence type="predicted"/>
<dbReference type="GO" id="GO:0005694">
    <property type="term" value="C:chromosome"/>
    <property type="evidence" value="ECO:0007669"/>
    <property type="project" value="InterPro"/>
</dbReference>
<dbReference type="Pfam" id="PF01396">
    <property type="entry name" value="Zn_ribbon_Top1"/>
    <property type="match status" value="3"/>
</dbReference>
<dbReference type="GO" id="GO:0006265">
    <property type="term" value="P:DNA topological change"/>
    <property type="evidence" value="ECO:0007669"/>
    <property type="project" value="InterPro"/>
</dbReference>
<dbReference type="EMBL" id="LAZR01064035">
    <property type="protein sequence ID" value="KKK58338.1"/>
    <property type="molecule type" value="Genomic_DNA"/>
</dbReference>
<name>A0A0F8WNQ3_9ZZZZ</name>
<feature type="domain" description="DNA topoisomerase type IA zn finger" evidence="1">
    <location>
        <begin position="89"/>
        <end position="122"/>
    </location>
</feature>
<dbReference type="InterPro" id="IPR013498">
    <property type="entry name" value="Topo_IA_Znf"/>
</dbReference>
<evidence type="ECO:0000313" key="2">
    <source>
        <dbReference type="EMBL" id="KKK58338.1"/>
    </source>
</evidence>
<reference evidence="2" key="1">
    <citation type="journal article" date="2015" name="Nature">
        <title>Complex archaea that bridge the gap between prokaryotes and eukaryotes.</title>
        <authorList>
            <person name="Spang A."/>
            <person name="Saw J.H."/>
            <person name="Jorgensen S.L."/>
            <person name="Zaremba-Niedzwiedzka K."/>
            <person name="Martijn J."/>
            <person name="Lind A.E."/>
            <person name="van Eijk R."/>
            <person name="Schleper C."/>
            <person name="Guy L."/>
            <person name="Ettema T.J."/>
        </authorList>
    </citation>
    <scope>NUCLEOTIDE SEQUENCE</scope>
</reference>
<gene>
    <name evidence="2" type="ORF">LCGC14_3045450</name>
</gene>
<dbReference type="GO" id="GO:0003677">
    <property type="term" value="F:DNA binding"/>
    <property type="evidence" value="ECO:0007669"/>
    <property type="project" value="InterPro"/>
</dbReference>
<dbReference type="AlphaFoldDB" id="A0A0F8WNQ3"/>
<feature type="domain" description="DNA topoisomerase type IA zn finger" evidence="1">
    <location>
        <begin position="34"/>
        <end position="68"/>
    </location>
</feature>
<dbReference type="PANTHER" id="PTHR42785">
    <property type="entry name" value="DNA TOPOISOMERASE, TYPE IA, CORE"/>
    <property type="match status" value="1"/>
</dbReference>
<dbReference type="SUPFAM" id="SSF57783">
    <property type="entry name" value="Zinc beta-ribbon"/>
    <property type="match status" value="3"/>
</dbReference>
<feature type="domain" description="DNA topoisomerase type IA zn finger" evidence="1">
    <location>
        <begin position="128"/>
        <end position="161"/>
    </location>
</feature>
<sequence length="169" mass="19273">LLRLRLDTTKRWDEGLSDYMKSFIKGIIPDIPISCPNCDNFLVKRTGKKGKFLGCSRYPKCNFTQDLEDLSERYEDKEIRTVDSLPRFCEQCGKSLAIRQGPYGGFLGCTAYPNCKFTINLSDDKPIICPSCGSPLVVRKGQYGAFLGCTNYPRCKYLLDSKELRRNQK</sequence>
<feature type="non-terminal residue" evidence="2">
    <location>
        <position position="1"/>
    </location>
</feature>
<protein>
    <recommendedName>
        <fullName evidence="1">DNA topoisomerase type IA zn finger domain-containing protein</fullName>
    </recommendedName>
</protein>
<dbReference type="PANTHER" id="PTHR42785:SF1">
    <property type="entry name" value="DNA TOPOISOMERASE"/>
    <property type="match status" value="1"/>
</dbReference>
<comment type="caution">
    <text evidence="2">The sequence shown here is derived from an EMBL/GenBank/DDBJ whole genome shotgun (WGS) entry which is preliminary data.</text>
</comment>
<dbReference type="InterPro" id="IPR000380">
    <property type="entry name" value="Topo_IA"/>
</dbReference>
<accession>A0A0F8WNQ3</accession>
<organism evidence="2">
    <name type="scientific">marine sediment metagenome</name>
    <dbReference type="NCBI Taxonomy" id="412755"/>
    <lineage>
        <taxon>unclassified sequences</taxon>
        <taxon>metagenomes</taxon>
        <taxon>ecological metagenomes</taxon>
    </lineage>
</organism>
<dbReference type="Gene3D" id="3.30.65.10">
    <property type="entry name" value="Bacterial Topoisomerase I, domain 1"/>
    <property type="match status" value="3"/>
</dbReference>
<dbReference type="GO" id="GO:0003917">
    <property type="term" value="F:DNA topoisomerase type I (single strand cut, ATP-independent) activity"/>
    <property type="evidence" value="ECO:0007669"/>
    <property type="project" value="InterPro"/>
</dbReference>
<evidence type="ECO:0000259" key="1">
    <source>
        <dbReference type="Pfam" id="PF01396"/>
    </source>
</evidence>